<dbReference type="RefSeq" id="WP_213167138.1">
    <property type="nucleotide sequence ID" value="NZ_CP058559.1"/>
</dbReference>
<evidence type="ECO:0000256" key="13">
    <source>
        <dbReference type="PROSITE-ProRule" id="PRU00706"/>
    </source>
</evidence>
<keyword evidence="9 12" id="KW-0067">ATP-binding</keyword>
<evidence type="ECO:0000256" key="9">
    <source>
        <dbReference type="ARBA" id="ARBA00022840"/>
    </source>
</evidence>
<comment type="function">
    <text evidence="12">Major role in the synthesis of nucleoside triphosphates other than ATP. The ATP gamma phosphate is transferred to the NDP beta phosphate via a ping-pong mechanism, using a phosphorylated active-site intermediate.</text>
</comment>
<feature type="binding site" evidence="12 13">
    <location>
        <position position="112"/>
    </location>
    <ligand>
        <name>ATP</name>
        <dbReference type="ChEBI" id="CHEBI:30616"/>
    </ligand>
</feature>
<feature type="binding site" evidence="12 13">
    <location>
        <position position="85"/>
    </location>
    <ligand>
        <name>ATP</name>
        <dbReference type="ChEBI" id="CHEBI:30616"/>
    </ligand>
</feature>
<dbReference type="GO" id="GO:0006183">
    <property type="term" value="P:GTP biosynthetic process"/>
    <property type="evidence" value="ECO:0007669"/>
    <property type="project" value="UniProtKB-UniRule"/>
</dbReference>
<gene>
    <name evidence="12 17" type="primary">ndk</name>
    <name evidence="17" type="ORF">HYG86_01140</name>
</gene>
<feature type="active site" description="Pros-phosphohistidine intermediate" evidence="12 13">
    <location>
        <position position="115"/>
    </location>
</feature>
<dbReference type="KEGG" id="acae:HYG86_01140"/>
<dbReference type="SUPFAM" id="SSF54919">
    <property type="entry name" value="Nucleoside diphosphate kinase, NDK"/>
    <property type="match status" value="1"/>
</dbReference>
<evidence type="ECO:0000256" key="1">
    <source>
        <dbReference type="ARBA" id="ARBA00001946"/>
    </source>
</evidence>
<evidence type="ECO:0000256" key="14">
    <source>
        <dbReference type="RuleBase" id="RU004011"/>
    </source>
</evidence>
<dbReference type="SMART" id="SM00562">
    <property type="entry name" value="NDK"/>
    <property type="match status" value="1"/>
</dbReference>
<keyword evidence="6 12" id="KW-0479">Metal-binding</keyword>
<dbReference type="GO" id="GO:0005737">
    <property type="term" value="C:cytoplasm"/>
    <property type="evidence" value="ECO:0007669"/>
    <property type="project" value="UniProtKB-SubCell"/>
</dbReference>
<dbReference type="NCBIfam" id="NF001908">
    <property type="entry name" value="PRK00668.1"/>
    <property type="match status" value="1"/>
</dbReference>
<feature type="domain" description="Nucleoside diphosphate kinase-like" evidence="16">
    <location>
        <begin position="1"/>
        <end position="138"/>
    </location>
</feature>
<evidence type="ECO:0000256" key="10">
    <source>
        <dbReference type="ARBA" id="ARBA00022842"/>
    </source>
</evidence>
<evidence type="ECO:0000256" key="11">
    <source>
        <dbReference type="ARBA" id="ARBA00023080"/>
    </source>
</evidence>
<keyword evidence="7 12" id="KW-0547">Nucleotide-binding</keyword>
<dbReference type="GO" id="GO:0005524">
    <property type="term" value="F:ATP binding"/>
    <property type="evidence" value="ECO:0007669"/>
    <property type="project" value="UniProtKB-UniRule"/>
</dbReference>
<dbReference type="PANTHER" id="PTHR11349">
    <property type="entry name" value="NUCLEOSIDE DIPHOSPHATE KINASE"/>
    <property type="match status" value="1"/>
</dbReference>
<evidence type="ECO:0000256" key="4">
    <source>
        <dbReference type="ARBA" id="ARBA00017632"/>
    </source>
</evidence>
<keyword evidence="12" id="KW-0597">Phosphoprotein</keyword>
<keyword evidence="10 12" id="KW-0460">Magnesium</keyword>
<dbReference type="GO" id="GO:0006241">
    <property type="term" value="P:CTP biosynthetic process"/>
    <property type="evidence" value="ECO:0007669"/>
    <property type="project" value="UniProtKB-UniRule"/>
</dbReference>
<dbReference type="EMBL" id="CP058559">
    <property type="protein sequence ID" value="QNO13470.1"/>
    <property type="molecule type" value="Genomic_DNA"/>
</dbReference>
<evidence type="ECO:0000256" key="3">
    <source>
        <dbReference type="ARBA" id="ARBA00012966"/>
    </source>
</evidence>
<feature type="binding site" evidence="12 13">
    <location>
        <position position="91"/>
    </location>
    <ligand>
        <name>ATP</name>
        <dbReference type="ChEBI" id="CHEBI:30616"/>
    </ligand>
</feature>
<evidence type="ECO:0000256" key="12">
    <source>
        <dbReference type="HAMAP-Rule" id="MF_00451"/>
    </source>
</evidence>
<feature type="binding site" evidence="12 13">
    <location>
        <position position="102"/>
    </location>
    <ligand>
        <name>ATP</name>
        <dbReference type="ChEBI" id="CHEBI:30616"/>
    </ligand>
</feature>
<comment type="cofactor">
    <cofactor evidence="1 12">
        <name>Mg(2+)</name>
        <dbReference type="ChEBI" id="CHEBI:18420"/>
    </cofactor>
</comment>
<dbReference type="Pfam" id="PF00334">
    <property type="entry name" value="NDK"/>
    <property type="match status" value="1"/>
</dbReference>
<proteinExistence type="inferred from homology"/>
<sequence>MEKTFTMIKPDGVKRGLVGEIIKRFETKGFTITDLKMMSISPQLAKEHYKEHTEKPFFNDLVEFITSGPVVAMILEGEDCVSQVRTIVGSTDPQKATPGSIRADYATTVRFNVIHASDSLESAIRETSLFFEEQETLQTI</sequence>
<organism evidence="17 18">
    <name type="scientific">Alkalicella caledoniensis</name>
    <dbReference type="NCBI Taxonomy" id="2731377"/>
    <lineage>
        <taxon>Bacteria</taxon>
        <taxon>Bacillati</taxon>
        <taxon>Bacillota</taxon>
        <taxon>Clostridia</taxon>
        <taxon>Eubacteriales</taxon>
        <taxon>Proteinivoracaceae</taxon>
        <taxon>Alkalicella</taxon>
    </lineage>
</organism>
<accession>A0A7G9W458</accession>
<evidence type="ECO:0000313" key="18">
    <source>
        <dbReference type="Proteomes" id="UP000516160"/>
    </source>
</evidence>
<keyword evidence="5 12" id="KW-0808">Transferase</keyword>
<dbReference type="GO" id="GO:0006228">
    <property type="term" value="P:UTP biosynthetic process"/>
    <property type="evidence" value="ECO:0007669"/>
    <property type="project" value="UniProtKB-UniRule"/>
</dbReference>
<dbReference type="FunFam" id="3.30.70.141:FF:000003">
    <property type="entry name" value="Nucleoside diphosphate kinase"/>
    <property type="match status" value="1"/>
</dbReference>
<dbReference type="PROSITE" id="PS51374">
    <property type="entry name" value="NDPK_LIKE"/>
    <property type="match status" value="1"/>
</dbReference>
<evidence type="ECO:0000259" key="16">
    <source>
        <dbReference type="SMART" id="SM00562"/>
    </source>
</evidence>
<evidence type="ECO:0000313" key="17">
    <source>
        <dbReference type="EMBL" id="QNO13470.1"/>
    </source>
</evidence>
<dbReference type="InterPro" id="IPR036850">
    <property type="entry name" value="NDK-like_dom_sf"/>
</dbReference>
<reference evidence="17 18" key="1">
    <citation type="submission" date="2020-07" db="EMBL/GenBank/DDBJ databases">
        <title>Alkalicella. sp. LB2 genome.</title>
        <authorList>
            <person name="Postec A."/>
            <person name="Quemeneur M."/>
        </authorList>
    </citation>
    <scope>NUCLEOTIDE SEQUENCE [LARGE SCALE GENOMIC DNA]</scope>
    <source>
        <strain evidence="17 18">LB2</strain>
    </source>
</reference>
<comment type="catalytic activity">
    <reaction evidence="12">
        <text>a ribonucleoside 5'-diphosphate + ATP = a ribonucleoside 5'-triphosphate + ADP</text>
        <dbReference type="Rhea" id="RHEA:18113"/>
        <dbReference type="ChEBI" id="CHEBI:30616"/>
        <dbReference type="ChEBI" id="CHEBI:57930"/>
        <dbReference type="ChEBI" id="CHEBI:61557"/>
        <dbReference type="ChEBI" id="CHEBI:456216"/>
        <dbReference type="EC" id="2.7.4.6"/>
    </reaction>
</comment>
<dbReference type="Gene3D" id="3.30.70.141">
    <property type="entry name" value="Nucleoside diphosphate kinase-like domain"/>
    <property type="match status" value="1"/>
</dbReference>
<protein>
    <recommendedName>
        <fullName evidence="4 12">Nucleoside diphosphate kinase</fullName>
        <shortName evidence="12">NDK</shortName>
        <shortName evidence="12">NDP kinase</shortName>
        <ecNumber evidence="3 12">2.7.4.6</ecNumber>
    </recommendedName>
    <alternativeName>
        <fullName evidence="12">Nucleoside-2-P kinase</fullName>
    </alternativeName>
</protein>
<dbReference type="AlphaFoldDB" id="A0A7G9W458"/>
<evidence type="ECO:0000256" key="8">
    <source>
        <dbReference type="ARBA" id="ARBA00022777"/>
    </source>
</evidence>
<dbReference type="InterPro" id="IPR034907">
    <property type="entry name" value="NDK-like_dom"/>
</dbReference>
<comment type="subunit">
    <text evidence="12">Homotetramer.</text>
</comment>
<name>A0A7G9W458_ALKCA</name>
<dbReference type="InterPro" id="IPR001564">
    <property type="entry name" value="Nucleoside_diP_kinase"/>
</dbReference>
<feature type="binding site" evidence="12 13">
    <location>
        <position position="57"/>
    </location>
    <ligand>
        <name>ATP</name>
        <dbReference type="ChEBI" id="CHEBI:30616"/>
    </ligand>
</feature>
<dbReference type="PROSITE" id="PS00469">
    <property type="entry name" value="NDPK"/>
    <property type="match status" value="1"/>
</dbReference>
<evidence type="ECO:0000256" key="5">
    <source>
        <dbReference type="ARBA" id="ARBA00022679"/>
    </source>
</evidence>
<evidence type="ECO:0000256" key="15">
    <source>
        <dbReference type="RuleBase" id="RU004013"/>
    </source>
</evidence>
<evidence type="ECO:0000256" key="6">
    <source>
        <dbReference type="ARBA" id="ARBA00022723"/>
    </source>
</evidence>
<dbReference type="EC" id="2.7.4.6" evidence="3 12"/>
<feature type="binding site" evidence="12 13">
    <location>
        <position position="9"/>
    </location>
    <ligand>
        <name>ATP</name>
        <dbReference type="ChEBI" id="CHEBI:30616"/>
    </ligand>
</feature>
<comment type="subcellular location">
    <subcellularLocation>
        <location evidence="12">Cytoplasm</location>
    </subcellularLocation>
</comment>
<dbReference type="GO" id="GO:0004550">
    <property type="term" value="F:nucleoside diphosphate kinase activity"/>
    <property type="evidence" value="ECO:0007669"/>
    <property type="project" value="UniProtKB-UniRule"/>
</dbReference>
<keyword evidence="11 12" id="KW-0546">Nucleotide metabolism</keyword>
<comment type="similarity">
    <text evidence="2 12 13 14">Belongs to the NDK family.</text>
</comment>
<dbReference type="GO" id="GO:0046872">
    <property type="term" value="F:metal ion binding"/>
    <property type="evidence" value="ECO:0007669"/>
    <property type="project" value="UniProtKB-KW"/>
</dbReference>
<comment type="catalytic activity">
    <reaction evidence="12 15">
        <text>a 2'-deoxyribonucleoside 5'-diphosphate + ATP = a 2'-deoxyribonucleoside 5'-triphosphate + ADP</text>
        <dbReference type="Rhea" id="RHEA:44640"/>
        <dbReference type="ChEBI" id="CHEBI:30616"/>
        <dbReference type="ChEBI" id="CHEBI:61560"/>
        <dbReference type="ChEBI" id="CHEBI:73316"/>
        <dbReference type="ChEBI" id="CHEBI:456216"/>
        <dbReference type="EC" id="2.7.4.6"/>
    </reaction>
</comment>
<keyword evidence="8 12" id="KW-0418">Kinase</keyword>
<dbReference type="CDD" id="cd04413">
    <property type="entry name" value="NDPk_I"/>
    <property type="match status" value="1"/>
</dbReference>
<dbReference type="Proteomes" id="UP000516160">
    <property type="component" value="Chromosome"/>
</dbReference>
<dbReference type="HAMAP" id="MF_00451">
    <property type="entry name" value="NDP_kinase"/>
    <property type="match status" value="1"/>
</dbReference>
<evidence type="ECO:0000256" key="2">
    <source>
        <dbReference type="ARBA" id="ARBA00008142"/>
    </source>
</evidence>
<keyword evidence="12" id="KW-0963">Cytoplasm</keyword>
<keyword evidence="18" id="KW-1185">Reference proteome</keyword>
<dbReference type="InterPro" id="IPR023005">
    <property type="entry name" value="Nucleoside_diP_kinase_AS"/>
</dbReference>
<evidence type="ECO:0000256" key="7">
    <source>
        <dbReference type="ARBA" id="ARBA00022741"/>
    </source>
</evidence>
<dbReference type="PRINTS" id="PR01243">
    <property type="entry name" value="NUCDPKINASE"/>
</dbReference>